<dbReference type="Pfam" id="PF03734">
    <property type="entry name" value="YkuD"/>
    <property type="match status" value="1"/>
</dbReference>
<dbReference type="InterPro" id="IPR005490">
    <property type="entry name" value="LD_TPept_cat_dom"/>
</dbReference>
<dbReference type="EMBL" id="MHKM01000022">
    <property type="protein sequence ID" value="OGY91365.1"/>
    <property type="molecule type" value="Genomic_DNA"/>
</dbReference>
<dbReference type="STRING" id="1798551.A3B30_02445"/>
<protein>
    <recommendedName>
        <fullName evidence="12">L,D-TPase catalytic domain-containing protein</fullName>
    </recommendedName>
</protein>
<dbReference type="SUPFAM" id="SSF103647">
    <property type="entry name" value="TSP type-3 repeat"/>
    <property type="match status" value="1"/>
</dbReference>
<keyword evidence="6" id="KW-0106">Calcium</keyword>
<dbReference type="GO" id="GO:0016740">
    <property type="term" value="F:transferase activity"/>
    <property type="evidence" value="ECO:0007669"/>
    <property type="project" value="UniProtKB-KW"/>
</dbReference>
<dbReference type="InterPro" id="IPR028974">
    <property type="entry name" value="TSP_type-3_rpt"/>
</dbReference>
<keyword evidence="3" id="KW-0964">Secreted</keyword>
<reference evidence="13 14" key="1">
    <citation type="journal article" date="2016" name="Nat. Commun.">
        <title>Thousands of microbial genomes shed light on interconnected biogeochemical processes in an aquifer system.</title>
        <authorList>
            <person name="Anantharaman K."/>
            <person name="Brown C.T."/>
            <person name="Hug L.A."/>
            <person name="Sharon I."/>
            <person name="Castelle C.J."/>
            <person name="Probst A.J."/>
            <person name="Thomas B.C."/>
            <person name="Singh A."/>
            <person name="Wilkins M.J."/>
            <person name="Karaoz U."/>
            <person name="Brodie E.L."/>
            <person name="Williams K.H."/>
            <person name="Hubbard S.S."/>
            <person name="Banfield J.F."/>
        </authorList>
    </citation>
    <scope>NUCLEOTIDE SEQUENCE [LARGE SCALE GENOMIC DNA]</scope>
</reference>
<evidence type="ECO:0000256" key="2">
    <source>
        <dbReference type="ARBA" id="ARBA00004752"/>
    </source>
</evidence>
<evidence type="ECO:0000256" key="5">
    <source>
        <dbReference type="ARBA" id="ARBA00022729"/>
    </source>
</evidence>
<dbReference type="SUPFAM" id="SSF141523">
    <property type="entry name" value="L,D-transpeptidase catalytic domain-like"/>
    <property type="match status" value="1"/>
</dbReference>
<keyword evidence="9 10" id="KW-0961">Cell wall biogenesis/degradation</keyword>
<dbReference type="CDD" id="cd16913">
    <property type="entry name" value="YkuD_like"/>
    <property type="match status" value="1"/>
</dbReference>
<sequence length="255" mass="28461">MTEPRTFCSRSFLFFAPVLLCGSLLVLPARLHAALDTDGDGISDSDETNIYATDPLLTDTDGDAYPDTDEITRGFSPRFGDKKKLIEVDSDKDYLNDAWEVLLGTGVMNPDTDGDTYLDGTEVAAGYDPLNAERVQLDKVIRVDLAKQQLTYTFGGKVLGSFPISSGVAKLPTPKGEFAVLDKVLLKHYGGVGYDYPNTKWNLHFTTRKYRYYIHGTYWHNDFGKPKSHGCVNVSYANMESLYWWAQIGTKVVIQ</sequence>
<evidence type="ECO:0000256" key="7">
    <source>
        <dbReference type="ARBA" id="ARBA00022960"/>
    </source>
</evidence>
<dbReference type="GO" id="GO:0071972">
    <property type="term" value="F:peptidoglycan L,D-transpeptidase activity"/>
    <property type="evidence" value="ECO:0007669"/>
    <property type="project" value="TreeGrafter"/>
</dbReference>
<dbReference type="PROSITE" id="PS52029">
    <property type="entry name" value="LD_TPASE"/>
    <property type="match status" value="1"/>
</dbReference>
<dbReference type="GO" id="GO:0071555">
    <property type="term" value="P:cell wall organization"/>
    <property type="evidence" value="ECO:0007669"/>
    <property type="project" value="UniProtKB-UniRule"/>
</dbReference>
<dbReference type="GO" id="GO:0005576">
    <property type="term" value="C:extracellular region"/>
    <property type="evidence" value="ECO:0007669"/>
    <property type="project" value="TreeGrafter"/>
</dbReference>
<dbReference type="Proteomes" id="UP000178248">
    <property type="component" value="Unassembled WGS sequence"/>
</dbReference>
<feature type="active site" description="Nucleophile" evidence="10">
    <location>
        <position position="231"/>
    </location>
</feature>
<proteinExistence type="predicted"/>
<dbReference type="AlphaFoldDB" id="A0A1G2BQC0"/>
<dbReference type="GO" id="GO:0008360">
    <property type="term" value="P:regulation of cell shape"/>
    <property type="evidence" value="ECO:0007669"/>
    <property type="project" value="UniProtKB-UniRule"/>
</dbReference>
<evidence type="ECO:0000256" key="3">
    <source>
        <dbReference type="ARBA" id="ARBA00022525"/>
    </source>
</evidence>
<accession>A0A1G2BQC0</accession>
<dbReference type="InterPro" id="IPR038063">
    <property type="entry name" value="Transpep_catalytic_dom"/>
</dbReference>
<organism evidence="13 14">
    <name type="scientific">Candidatus Komeilibacteria bacterium RIFCSPLOWO2_01_FULL_52_15</name>
    <dbReference type="NCBI Taxonomy" id="1798551"/>
    <lineage>
        <taxon>Bacteria</taxon>
        <taxon>Candidatus Komeiliibacteriota</taxon>
    </lineage>
</organism>
<comment type="caution">
    <text evidence="13">The sequence shown here is derived from an EMBL/GenBank/DDBJ whole genome shotgun (WGS) entry which is preliminary data.</text>
</comment>
<keyword evidence="4" id="KW-0808">Transferase</keyword>
<feature type="chain" id="PRO_5009582118" description="L,D-TPase catalytic domain-containing protein" evidence="11">
    <location>
        <begin position="34"/>
        <end position="255"/>
    </location>
</feature>
<feature type="signal peptide" evidence="11">
    <location>
        <begin position="1"/>
        <end position="33"/>
    </location>
</feature>
<keyword evidence="7 10" id="KW-0133">Cell shape</keyword>
<dbReference type="GO" id="GO:0005509">
    <property type="term" value="F:calcium ion binding"/>
    <property type="evidence" value="ECO:0007669"/>
    <property type="project" value="InterPro"/>
</dbReference>
<keyword evidence="5 11" id="KW-0732">Signal</keyword>
<evidence type="ECO:0000256" key="10">
    <source>
        <dbReference type="PROSITE-ProRule" id="PRU01373"/>
    </source>
</evidence>
<dbReference type="PANTHER" id="PTHR30582">
    <property type="entry name" value="L,D-TRANSPEPTIDASE"/>
    <property type="match status" value="1"/>
</dbReference>
<evidence type="ECO:0000256" key="11">
    <source>
        <dbReference type="SAM" id="SignalP"/>
    </source>
</evidence>
<dbReference type="PANTHER" id="PTHR30582:SF2">
    <property type="entry name" value="L,D-TRANSPEPTIDASE YCIB-RELATED"/>
    <property type="match status" value="1"/>
</dbReference>
<dbReference type="InterPro" id="IPR059100">
    <property type="entry name" value="TSP3_bac"/>
</dbReference>
<evidence type="ECO:0000256" key="1">
    <source>
        <dbReference type="ARBA" id="ARBA00004613"/>
    </source>
</evidence>
<dbReference type="GO" id="GO:0018104">
    <property type="term" value="P:peptidoglycan-protein cross-linking"/>
    <property type="evidence" value="ECO:0007669"/>
    <property type="project" value="TreeGrafter"/>
</dbReference>
<evidence type="ECO:0000256" key="6">
    <source>
        <dbReference type="ARBA" id="ARBA00022837"/>
    </source>
</evidence>
<evidence type="ECO:0000256" key="9">
    <source>
        <dbReference type="ARBA" id="ARBA00023316"/>
    </source>
</evidence>
<comment type="subcellular location">
    <subcellularLocation>
        <location evidence="1">Secreted</location>
    </subcellularLocation>
</comment>
<feature type="active site" description="Proton donor/acceptor" evidence="10">
    <location>
        <position position="215"/>
    </location>
</feature>
<keyword evidence="8 10" id="KW-0573">Peptidoglycan synthesis</keyword>
<dbReference type="UniPathway" id="UPA00219"/>
<feature type="domain" description="L,D-TPase catalytic" evidence="12">
    <location>
        <begin position="139"/>
        <end position="255"/>
    </location>
</feature>
<dbReference type="Pfam" id="PF18884">
    <property type="entry name" value="TSP3_bac"/>
    <property type="match status" value="2"/>
</dbReference>
<evidence type="ECO:0000256" key="4">
    <source>
        <dbReference type="ARBA" id="ARBA00022679"/>
    </source>
</evidence>
<name>A0A1G2BQC0_9BACT</name>
<evidence type="ECO:0000259" key="12">
    <source>
        <dbReference type="PROSITE" id="PS52029"/>
    </source>
</evidence>
<gene>
    <name evidence="13" type="ORF">A3B30_02445</name>
</gene>
<evidence type="ECO:0000313" key="14">
    <source>
        <dbReference type="Proteomes" id="UP000178248"/>
    </source>
</evidence>
<comment type="pathway">
    <text evidence="2 10">Cell wall biogenesis; peptidoglycan biosynthesis.</text>
</comment>
<evidence type="ECO:0000313" key="13">
    <source>
        <dbReference type="EMBL" id="OGY91365.1"/>
    </source>
</evidence>
<dbReference type="InterPro" id="IPR050979">
    <property type="entry name" value="LD-transpeptidase"/>
</dbReference>
<evidence type="ECO:0000256" key="8">
    <source>
        <dbReference type="ARBA" id="ARBA00022984"/>
    </source>
</evidence>
<dbReference type="Gene3D" id="2.40.440.10">
    <property type="entry name" value="L,D-transpeptidase catalytic domain-like"/>
    <property type="match status" value="1"/>
</dbReference>